<comment type="subcellular location">
    <subcellularLocation>
        <location evidence="1">Cellular thylakoid lumen</location>
    </subcellularLocation>
</comment>
<protein>
    <submittedName>
        <fullName evidence="11">C-type cytochrome</fullName>
    </submittedName>
</protein>
<feature type="domain" description="Cytochrome c" evidence="10">
    <location>
        <begin position="27"/>
        <end position="111"/>
    </location>
</feature>
<dbReference type="Proteomes" id="UP001483337">
    <property type="component" value="Chromosome"/>
</dbReference>
<dbReference type="EMBL" id="CP150886">
    <property type="protein sequence ID" value="WZB86162.1"/>
    <property type="molecule type" value="Genomic_DNA"/>
</dbReference>
<keyword evidence="4 9" id="KW-0349">Heme</keyword>
<keyword evidence="8" id="KW-0793">Thylakoid</keyword>
<gene>
    <name evidence="11" type="ORF">WJM97_12150</name>
</gene>
<dbReference type="SUPFAM" id="SSF46626">
    <property type="entry name" value="Cytochrome c"/>
    <property type="match status" value="1"/>
</dbReference>
<organism evidence="11 12">
    <name type="scientific">Okeanomitos corallinicola TIOX110</name>
    <dbReference type="NCBI Taxonomy" id="3133117"/>
    <lineage>
        <taxon>Bacteria</taxon>
        <taxon>Bacillati</taxon>
        <taxon>Cyanobacteriota</taxon>
        <taxon>Cyanophyceae</taxon>
        <taxon>Nostocales</taxon>
        <taxon>Aphanizomenonaceae</taxon>
        <taxon>Okeanomitos</taxon>
    </lineage>
</organism>
<proteinExistence type="inferred from homology"/>
<evidence type="ECO:0000256" key="1">
    <source>
        <dbReference type="ARBA" id="ARBA00004518"/>
    </source>
</evidence>
<dbReference type="Gene3D" id="1.10.760.10">
    <property type="entry name" value="Cytochrome c-like domain"/>
    <property type="match status" value="1"/>
</dbReference>
<accession>A0ABZ2ULB5</accession>
<name>A0ABZ2ULB5_9CYAN</name>
<comment type="similarity">
    <text evidence="2">Belongs to the cytochrome c family. PetJ subfamily.</text>
</comment>
<evidence type="ECO:0000313" key="12">
    <source>
        <dbReference type="Proteomes" id="UP001483337"/>
    </source>
</evidence>
<evidence type="ECO:0000256" key="6">
    <source>
        <dbReference type="ARBA" id="ARBA00022982"/>
    </source>
</evidence>
<dbReference type="NCBIfam" id="NF045930">
    <property type="entry name" value="Cytc6PetJCyano"/>
    <property type="match status" value="1"/>
</dbReference>
<keyword evidence="12" id="KW-1185">Reference proteome</keyword>
<evidence type="ECO:0000256" key="7">
    <source>
        <dbReference type="ARBA" id="ARBA00023004"/>
    </source>
</evidence>
<reference evidence="11 12" key="1">
    <citation type="submission" date="2024-04" db="EMBL/GenBank/DDBJ databases">
        <title>Okeanomitos corallinicola gen. &amp; sp. nov. (Nostocales, Cyanobacteria), a new toxic marine heterocyst-forming cyanobacterium from a coral reef.</title>
        <authorList>
            <person name="Li H."/>
            <person name="Li R."/>
            <person name="Kang J."/>
            <person name="Hii K.S."/>
            <person name="Mohamed H.F."/>
            <person name="Xu X."/>
            <person name="Luo Z."/>
        </authorList>
    </citation>
    <scope>NUCLEOTIDE SEQUENCE [LARGE SCALE GENOMIC DNA]</scope>
    <source>
        <strain evidence="11 12">TIOX110</strain>
    </source>
</reference>
<evidence type="ECO:0000259" key="10">
    <source>
        <dbReference type="PROSITE" id="PS51007"/>
    </source>
</evidence>
<keyword evidence="3" id="KW-0813">Transport</keyword>
<keyword evidence="5 9" id="KW-0479">Metal-binding</keyword>
<dbReference type="InterPro" id="IPR036909">
    <property type="entry name" value="Cyt_c-like_dom_sf"/>
</dbReference>
<dbReference type="PRINTS" id="PR00605">
    <property type="entry name" value="CYTCHROMECIC"/>
</dbReference>
<evidence type="ECO:0000256" key="9">
    <source>
        <dbReference type="PROSITE-ProRule" id="PRU00433"/>
    </source>
</evidence>
<evidence type="ECO:0000256" key="4">
    <source>
        <dbReference type="ARBA" id="ARBA00022617"/>
    </source>
</evidence>
<dbReference type="PANTHER" id="PTHR34688:SF2">
    <property type="entry name" value="CYTOCHROME C6, CHLOROPLASTIC"/>
    <property type="match status" value="1"/>
</dbReference>
<evidence type="ECO:0000256" key="5">
    <source>
        <dbReference type="ARBA" id="ARBA00022723"/>
    </source>
</evidence>
<dbReference type="PANTHER" id="PTHR34688">
    <property type="entry name" value="CYTOCHROME C6, CHLOROPLASTIC"/>
    <property type="match status" value="1"/>
</dbReference>
<evidence type="ECO:0000256" key="8">
    <source>
        <dbReference type="ARBA" id="ARBA00023078"/>
    </source>
</evidence>
<evidence type="ECO:0000256" key="2">
    <source>
        <dbReference type="ARBA" id="ARBA00009650"/>
    </source>
</evidence>
<keyword evidence="7 9" id="KW-0408">Iron</keyword>
<keyword evidence="6" id="KW-0249">Electron transport</keyword>
<dbReference type="PROSITE" id="PS51007">
    <property type="entry name" value="CYTC"/>
    <property type="match status" value="1"/>
</dbReference>
<evidence type="ECO:0000256" key="3">
    <source>
        <dbReference type="ARBA" id="ARBA00022448"/>
    </source>
</evidence>
<dbReference type="InterPro" id="IPR023655">
    <property type="entry name" value="Cyt_C6"/>
</dbReference>
<dbReference type="InterPro" id="IPR008168">
    <property type="entry name" value="Cyt_C_IC"/>
</dbReference>
<dbReference type="Pfam" id="PF13442">
    <property type="entry name" value="Cytochrome_CBB3"/>
    <property type="match status" value="1"/>
</dbReference>
<dbReference type="RefSeq" id="WP_353929078.1">
    <property type="nucleotide sequence ID" value="NZ_CP150886.1"/>
</dbReference>
<dbReference type="InterPro" id="IPR009056">
    <property type="entry name" value="Cyt_c-like_dom"/>
</dbReference>
<sequence length="115" mass="12704">MKIYLSILLLAIAILFNITLINPSLADETSTGSEIFQANCASCHRGGANILIEQKTLEKPALSKYLENYDTDPIKAIINQIQNGKNAMPAFKNKLSDQDILDIAAYVFQKAETGW</sequence>
<evidence type="ECO:0000313" key="11">
    <source>
        <dbReference type="EMBL" id="WZB86162.1"/>
    </source>
</evidence>